<keyword evidence="4" id="KW-1185">Reference proteome</keyword>
<dbReference type="EC" id="6.2.1.3" evidence="3"/>
<dbReference type="GO" id="GO:0004467">
    <property type="term" value="F:long-chain fatty acid-CoA ligase activity"/>
    <property type="evidence" value="ECO:0007669"/>
    <property type="project" value="UniProtKB-EC"/>
</dbReference>
<dbReference type="Proteomes" id="UP001183648">
    <property type="component" value="Unassembled WGS sequence"/>
</dbReference>
<evidence type="ECO:0000313" key="3">
    <source>
        <dbReference type="EMBL" id="MDR7363266.1"/>
    </source>
</evidence>
<proteinExistence type="predicted"/>
<dbReference type="InterPro" id="IPR025110">
    <property type="entry name" value="AMP-bd_C"/>
</dbReference>
<dbReference type="InterPro" id="IPR020845">
    <property type="entry name" value="AMP-binding_CS"/>
</dbReference>
<feature type="domain" description="AMP-dependent synthetase/ligase" evidence="1">
    <location>
        <begin position="9"/>
        <end position="364"/>
    </location>
</feature>
<dbReference type="InterPro" id="IPR050237">
    <property type="entry name" value="ATP-dep_AMP-bd_enzyme"/>
</dbReference>
<evidence type="ECO:0000313" key="4">
    <source>
        <dbReference type="Proteomes" id="UP001183648"/>
    </source>
</evidence>
<dbReference type="CDD" id="cd05936">
    <property type="entry name" value="FC-FACS_FadD_like"/>
    <property type="match status" value="1"/>
</dbReference>
<accession>A0ABU2BXZ7</accession>
<evidence type="ECO:0000259" key="1">
    <source>
        <dbReference type="Pfam" id="PF00501"/>
    </source>
</evidence>
<dbReference type="Gene3D" id="3.30.300.30">
    <property type="match status" value="1"/>
</dbReference>
<dbReference type="Gene3D" id="3.40.50.12780">
    <property type="entry name" value="N-terminal domain of ligase-like"/>
    <property type="match status" value="1"/>
</dbReference>
<name>A0ABU2BXZ7_9ACTN</name>
<dbReference type="Pfam" id="PF00501">
    <property type="entry name" value="AMP-binding"/>
    <property type="match status" value="1"/>
</dbReference>
<gene>
    <name evidence="3" type="ORF">J2S63_002819</name>
</gene>
<dbReference type="InterPro" id="IPR045851">
    <property type="entry name" value="AMP-bd_C_sf"/>
</dbReference>
<dbReference type="SUPFAM" id="SSF56801">
    <property type="entry name" value="Acetyl-CoA synthetase-like"/>
    <property type="match status" value="1"/>
</dbReference>
<sequence>MSLNIATVLREAAAAQPDRTCLVLGPRTVSYAEVDTESARLAAGVLSLGLERGDAVAVQLANSADFVFAYFGLMRAGLVMVPMNPLLREREVAHLLADSGARALLTGSPHLDEVAAAAGDLPVFVAGSGPVPEGCRSLTELYADEPFRDVVPTSSEDTAVLLYTSGTTGRPKGAELTHLQLVFNSINSGALFGFGPDDVSLAVVPFFHVYGLSLIGVAVRYVSTITVMERFDAAAAVEAMERDGVSIMFGVPTMYHALLQQDTSGRDLSRFRLAVSGGAAIPGEILREVEERYGVLLLEGYGLSESCATATFNRSFEDRRFLSIGKPIWGVEVVVVDGDGRRLPRGAEHVGELVVRGHNVMKGYRNNPEATAEALRDGWLHTGDLGYEDEDGYLFVVDRLKDLVIRGGYNVYPREIEEVLYAHPAISEAAVIGRPDDRLGEEVVAVVVLRPGAEATEADVIAFCKARLAAYKYPREVRLVPDLPKGSTGKILKKELR</sequence>
<feature type="domain" description="AMP-binding enzyme C-terminal" evidence="2">
    <location>
        <begin position="415"/>
        <end position="490"/>
    </location>
</feature>
<evidence type="ECO:0000259" key="2">
    <source>
        <dbReference type="Pfam" id="PF13193"/>
    </source>
</evidence>
<dbReference type="PANTHER" id="PTHR43767:SF12">
    <property type="entry name" value="AMP-DEPENDENT SYNTHETASE AND LIGASE"/>
    <property type="match status" value="1"/>
</dbReference>
<dbReference type="PROSITE" id="PS00455">
    <property type="entry name" value="AMP_BINDING"/>
    <property type="match status" value="1"/>
</dbReference>
<dbReference type="RefSeq" id="WP_310303479.1">
    <property type="nucleotide sequence ID" value="NZ_BAAAPS010000003.1"/>
</dbReference>
<dbReference type="InterPro" id="IPR000873">
    <property type="entry name" value="AMP-dep_synth/lig_dom"/>
</dbReference>
<dbReference type="PANTHER" id="PTHR43767">
    <property type="entry name" value="LONG-CHAIN-FATTY-ACID--COA LIGASE"/>
    <property type="match status" value="1"/>
</dbReference>
<comment type="caution">
    <text evidence="3">The sequence shown here is derived from an EMBL/GenBank/DDBJ whole genome shotgun (WGS) entry which is preliminary data.</text>
</comment>
<protein>
    <submittedName>
        <fullName evidence="3">Long-chain acyl-CoA synthetase</fullName>
        <ecNumber evidence="3">6.2.1.3</ecNumber>
    </submittedName>
</protein>
<dbReference type="Pfam" id="PF13193">
    <property type="entry name" value="AMP-binding_C"/>
    <property type="match status" value="1"/>
</dbReference>
<reference evidence="3 4" key="1">
    <citation type="submission" date="2023-07" db="EMBL/GenBank/DDBJ databases">
        <title>Sequencing the genomes of 1000 actinobacteria strains.</title>
        <authorList>
            <person name="Klenk H.-P."/>
        </authorList>
    </citation>
    <scope>NUCLEOTIDE SEQUENCE [LARGE SCALE GENOMIC DNA]</scope>
    <source>
        <strain evidence="3 4">DSM 19426</strain>
    </source>
</reference>
<dbReference type="InterPro" id="IPR042099">
    <property type="entry name" value="ANL_N_sf"/>
</dbReference>
<organism evidence="3 4">
    <name type="scientific">Nocardioides marmoribigeumensis</name>
    <dbReference type="NCBI Taxonomy" id="433649"/>
    <lineage>
        <taxon>Bacteria</taxon>
        <taxon>Bacillati</taxon>
        <taxon>Actinomycetota</taxon>
        <taxon>Actinomycetes</taxon>
        <taxon>Propionibacteriales</taxon>
        <taxon>Nocardioidaceae</taxon>
        <taxon>Nocardioides</taxon>
    </lineage>
</organism>
<dbReference type="EMBL" id="JAVDYG010000001">
    <property type="protein sequence ID" value="MDR7363266.1"/>
    <property type="molecule type" value="Genomic_DNA"/>
</dbReference>
<keyword evidence="3" id="KW-0436">Ligase</keyword>
<dbReference type="NCBIfam" id="NF004837">
    <property type="entry name" value="PRK06187.1"/>
    <property type="match status" value="1"/>
</dbReference>